<evidence type="ECO:0000259" key="3">
    <source>
        <dbReference type="Pfam" id="PF13464"/>
    </source>
</evidence>
<dbReference type="InterPro" id="IPR010982">
    <property type="entry name" value="Lambda_DNA-bd_dom_sf"/>
</dbReference>
<dbReference type="RefSeq" id="WP_094262614.1">
    <property type="nucleotide sequence ID" value="NZ_NOWF01000001.1"/>
</dbReference>
<dbReference type="Pfam" id="PF13464">
    <property type="entry name" value="RodZ_C"/>
    <property type="match status" value="1"/>
</dbReference>
<dbReference type="InterPro" id="IPR025194">
    <property type="entry name" value="RodZ-like_C"/>
</dbReference>
<keyword evidence="2" id="KW-0812">Transmembrane</keyword>
<dbReference type="InterPro" id="IPR050400">
    <property type="entry name" value="Bact_Cytoskel_RodZ"/>
</dbReference>
<keyword evidence="5" id="KW-1185">Reference proteome</keyword>
<evidence type="ECO:0000256" key="2">
    <source>
        <dbReference type="SAM" id="Phobius"/>
    </source>
</evidence>
<dbReference type="OrthoDB" id="9797543at2"/>
<keyword evidence="2" id="KW-1133">Transmembrane helix</keyword>
<feature type="region of interest" description="Disordered" evidence="1">
    <location>
        <begin position="155"/>
        <end position="178"/>
    </location>
</feature>
<evidence type="ECO:0000313" key="5">
    <source>
        <dbReference type="Proteomes" id="UP000215459"/>
    </source>
</evidence>
<dbReference type="Pfam" id="PF13413">
    <property type="entry name" value="HTH_25"/>
    <property type="match status" value="1"/>
</dbReference>
<protein>
    <recommendedName>
        <fullName evidence="3">Cytoskeleton protein RodZ-like C-terminal domain-containing protein</fullName>
    </recommendedName>
</protein>
<dbReference type="PANTHER" id="PTHR34475">
    <property type="match status" value="1"/>
</dbReference>
<feature type="compositionally biased region" description="Basic residues" evidence="1">
    <location>
        <begin position="95"/>
        <end position="104"/>
    </location>
</feature>
<sequence length="281" mass="32791">MSKPTDRLRRTREKAGLTLEHVQEQTKIQVRFLQALEEARFHELPGKFYTRAFIRSYADYLGIDSTPVLRYYEEKLTEENLEEELSEADPPKPSISRRQRMEQRKKRGERRFSWIRFPRFSPLKGYAWLLLVLFVLLIPTVIYLFGAWDDDKLQGEEKSNDPGSSDSQTEKDQENEAEVQLIKPSETNKYGDEFEVKNAKEVVVTVEAEKQSWFRYRAGGPTQEVTEEAQLQPGQKKTFKHPAWISLLIGNPARVKLMVNGHVIDTSEENSQHAYQLKLKK</sequence>
<feature type="region of interest" description="Disordered" evidence="1">
    <location>
        <begin position="80"/>
        <end position="104"/>
    </location>
</feature>
<gene>
    <name evidence="4" type="ORF">CHM34_00385</name>
</gene>
<feature type="domain" description="Cytoskeleton protein RodZ-like C-terminal" evidence="3">
    <location>
        <begin position="206"/>
        <end position="269"/>
    </location>
</feature>
<dbReference type="EMBL" id="NOWF01000001">
    <property type="protein sequence ID" value="OYD09514.1"/>
    <property type="molecule type" value="Genomic_DNA"/>
</dbReference>
<dbReference type="Gene3D" id="1.10.260.40">
    <property type="entry name" value="lambda repressor-like DNA-binding domains"/>
    <property type="match status" value="1"/>
</dbReference>
<dbReference type="AlphaFoldDB" id="A0A235BB36"/>
<evidence type="ECO:0000313" key="4">
    <source>
        <dbReference type="EMBL" id="OYD09514.1"/>
    </source>
</evidence>
<accession>A0A235BB36</accession>
<dbReference type="Proteomes" id="UP000215459">
    <property type="component" value="Unassembled WGS sequence"/>
</dbReference>
<reference evidence="4 5" key="1">
    <citation type="submission" date="2017-07" db="EMBL/GenBank/DDBJ databases">
        <title>The genome sequence of Paludifilum halophilum highlights mechanisms for microbial adaptation to high salt environemnts.</title>
        <authorList>
            <person name="Belbahri L."/>
        </authorList>
    </citation>
    <scope>NUCLEOTIDE SEQUENCE [LARGE SCALE GENOMIC DNA]</scope>
    <source>
        <strain evidence="4 5">DSM 102817</strain>
    </source>
</reference>
<dbReference type="PANTHER" id="PTHR34475:SF1">
    <property type="entry name" value="CYTOSKELETON PROTEIN RODZ"/>
    <property type="match status" value="1"/>
</dbReference>
<keyword evidence="2" id="KW-0472">Membrane</keyword>
<organism evidence="4 5">
    <name type="scientific">Paludifilum halophilum</name>
    <dbReference type="NCBI Taxonomy" id="1642702"/>
    <lineage>
        <taxon>Bacteria</taxon>
        <taxon>Bacillati</taxon>
        <taxon>Bacillota</taxon>
        <taxon>Bacilli</taxon>
        <taxon>Bacillales</taxon>
        <taxon>Thermoactinomycetaceae</taxon>
        <taxon>Paludifilum</taxon>
    </lineage>
</organism>
<evidence type="ECO:0000256" key="1">
    <source>
        <dbReference type="SAM" id="MobiDB-lite"/>
    </source>
</evidence>
<name>A0A235BB36_9BACL</name>
<comment type="caution">
    <text evidence="4">The sequence shown here is derived from an EMBL/GenBank/DDBJ whole genome shotgun (WGS) entry which is preliminary data.</text>
</comment>
<feature type="transmembrane region" description="Helical" evidence="2">
    <location>
        <begin position="126"/>
        <end position="148"/>
    </location>
</feature>
<proteinExistence type="predicted"/>
<dbReference type="GO" id="GO:0003677">
    <property type="term" value="F:DNA binding"/>
    <property type="evidence" value="ECO:0007669"/>
    <property type="project" value="InterPro"/>
</dbReference>